<feature type="compositionally biased region" description="Basic and acidic residues" evidence="1">
    <location>
        <begin position="983"/>
        <end position="996"/>
    </location>
</feature>
<accession>A0A8I0MYF4</accession>
<dbReference type="Proteomes" id="UP000660708">
    <property type="component" value="Unassembled WGS sequence"/>
</dbReference>
<evidence type="ECO:0000256" key="1">
    <source>
        <dbReference type="SAM" id="MobiDB-lite"/>
    </source>
</evidence>
<feature type="region of interest" description="Disordered" evidence="1">
    <location>
        <begin position="979"/>
        <end position="999"/>
    </location>
</feature>
<proteinExistence type="predicted"/>
<reference evidence="3 4" key="1">
    <citation type="submission" date="2015-06" db="EMBL/GenBank/DDBJ databases">
        <title>Genome sequence of Pseudoalteromonas peptidolytica.</title>
        <authorList>
            <person name="Xie B.-B."/>
            <person name="Rong J.-C."/>
            <person name="Qin Q.-L."/>
            <person name="Zhang Y.-Z."/>
        </authorList>
    </citation>
    <scope>NUCLEOTIDE SEQUENCE [LARGE SCALE GENOMIC DNA]</scope>
    <source>
        <strain evidence="3 4">F12-50-A1</strain>
    </source>
</reference>
<keyword evidence="2" id="KW-0732">Signal</keyword>
<dbReference type="Pfam" id="PF17963">
    <property type="entry name" value="Big_9"/>
    <property type="match status" value="1"/>
</dbReference>
<evidence type="ECO:0000256" key="2">
    <source>
        <dbReference type="SAM" id="SignalP"/>
    </source>
</evidence>
<keyword evidence="4" id="KW-1185">Reference proteome</keyword>
<dbReference type="SUPFAM" id="SSF69318">
    <property type="entry name" value="Integrin alpha N-terminal domain"/>
    <property type="match status" value="2"/>
</dbReference>
<dbReference type="RefSeq" id="WP_192503285.1">
    <property type="nucleotide sequence ID" value="NZ_AQHF01000033.1"/>
</dbReference>
<dbReference type="AlphaFoldDB" id="A0A8I0MYF4"/>
<dbReference type="CDD" id="cd11304">
    <property type="entry name" value="Cadherin_repeat"/>
    <property type="match status" value="1"/>
</dbReference>
<evidence type="ECO:0000313" key="3">
    <source>
        <dbReference type="EMBL" id="MBE0348309.1"/>
    </source>
</evidence>
<comment type="caution">
    <text evidence="3">The sequence shown here is derived from an EMBL/GenBank/DDBJ whole genome shotgun (WGS) entry which is preliminary data.</text>
</comment>
<protein>
    <recommendedName>
        <fullName evidence="5">Cadherin domain-containing protein</fullName>
    </recommendedName>
</protein>
<feature type="signal peptide" evidence="2">
    <location>
        <begin position="1"/>
        <end position="21"/>
    </location>
</feature>
<name>A0A8I0MYF4_9GAMM</name>
<organism evidence="3 4">
    <name type="scientific">Pseudoalteromonas peptidolytica F12-50-A1</name>
    <dbReference type="NCBI Taxonomy" id="1315280"/>
    <lineage>
        <taxon>Bacteria</taxon>
        <taxon>Pseudomonadati</taxon>
        <taxon>Pseudomonadota</taxon>
        <taxon>Gammaproteobacteria</taxon>
        <taxon>Alteromonadales</taxon>
        <taxon>Pseudoalteromonadaceae</taxon>
        <taxon>Pseudoalteromonas</taxon>
    </lineage>
</organism>
<evidence type="ECO:0008006" key="5">
    <source>
        <dbReference type="Google" id="ProtNLM"/>
    </source>
</evidence>
<dbReference type="InterPro" id="IPR028994">
    <property type="entry name" value="Integrin_alpha_N"/>
</dbReference>
<gene>
    <name evidence="3" type="ORF">PPEP_b0002</name>
</gene>
<dbReference type="EMBL" id="AQHF01000033">
    <property type="protein sequence ID" value="MBE0348309.1"/>
    <property type="molecule type" value="Genomic_DNA"/>
</dbReference>
<sequence length="1030" mass="115322">MKFFITSTLLTLLLATQQSQAHVEKIKHFSSFRDLSNIRIIDVDNDNKKDIVTMINNDKQRLYIVNTPSENESIKTTLTDSIKLESDNESMDSFEIYYDRRSDNHFAVVISQAQNVHLLNLTARKYVKALPNVTADIVKFKDIDNDGDVEILLINESSMSTLDMHTLETKAHYNLPHSDFVVGKFTNHLFNEMLTWDGKIYRIQDSEMNQVGTLAVTGTYLFTKDINDDGTDEVVSEDCTIDVKNGSVIWPVGNSLENCNQEPGYSKYGRASKFNNTLYQLNTKIINGYDFPYNHYLLDIEYYDYLTREKEVIGKSFTEGGGDYQPKIYHHIYSYLDLYGDEQKEKIEQNTKLHVEEVLFGEITELGFNGDVYLANQDGELRIIDVNKKISAGAYPWKSPYPPFIFQDIVTFSNISPITQSELWAKEIAGKGTTQRSELAGVSIGTFGSNLVDKIVYQTRGEPYDQYIYKTKIMNMDGSSYTTKPILGYFQFLGDIDGDNNPEYLRQNNHLILDITRPFEIKDFNSDTVKYTLTLIAHPIRGLGLVWSIALIDFDGDGVKELVFKHENQTTIYNLVQNSHSSLDLGDLKSLHTFTNNEIEKLYVTTQNGTLQSISAQGSKQEITTLCTSSKLIDIEQHSDGQLHVTCENELGTFNLASQQYSKLVSLDVAASHADIKVIGQDTYWLVRHANGRELYKISESTELPFQLSAAEFNTNKFTPVNFALLDEKDAFNYRFYISKAPSKGNISFSDRTLGHFNYTPTTGEVGLDQFELSMSVGGKATESVLVSINIEGTPLLIESSSLSAHWRTPLNGTLSLSGIDENTVLQFGVTSAPASGEFVFSNTATGEFTYTPSTSTLEPAMLTVNVSNEHGLYIEKVIIVNHTNTTPQAPPVEFEVNQSGVADIPLLAKDADSDPLTYELLSQPDKGAVEINSNTGLMSYTPENDATYEVNFQYRVFDGMSYSEPSNVILNVNTTKAGVNKDNTDKESGVTEPKSKSGGSMPVYLLSLLMLVGFFRKVRVCVTAPNSTL</sequence>
<evidence type="ECO:0000313" key="4">
    <source>
        <dbReference type="Proteomes" id="UP000660708"/>
    </source>
</evidence>
<feature type="chain" id="PRO_5034758940" description="Cadherin domain-containing protein" evidence="2">
    <location>
        <begin position="22"/>
        <end position="1030"/>
    </location>
</feature>